<dbReference type="EMBL" id="JABSTQ010010367">
    <property type="protein sequence ID" value="KAG0421435.1"/>
    <property type="molecule type" value="Genomic_DNA"/>
</dbReference>
<evidence type="ECO:0000313" key="1">
    <source>
        <dbReference type="EMBL" id="KAG0421435.1"/>
    </source>
</evidence>
<organism evidence="1 2">
    <name type="scientific">Ixodes persulcatus</name>
    <name type="common">Taiga tick</name>
    <dbReference type="NCBI Taxonomy" id="34615"/>
    <lineage>
        <taxon>Eukaryota</taxon>
        <taxon>Metazoa</taxon>
        <taxon>Ecdysozoa</taxon>
        <taxon>Arthropoda</taxon>
        <taxon>Chelicerata</taxon>
        <taxon>Arachnida</taxon>
        <taxon>Acari</taxon>
        <taxon>Parasitiformes</taxon>
        <taxon>Ixodida</taxon>
        <taxon>Ixodoidea</taxon>
        <taxon>Ixodidae</taxon>
        <taxon>Ixodinae</taxon>
        <taxon>Ixodes</taxon>
    </lineage>
</organism>
<gene>
    <name evidence="1" type="ORF">HPB47_002661</name>
</gene>
<protein>
    <submittedName>
        <fullName evidence="1">Uncharacterized protein</fullName>
    </submittedName>
</protein>
<accession>A0AC60PKM6</accession>
<evidence type="ECO:0000313" key="2">
    <source>
        <dbReference type="Proteomes" id="UP000805193"/>
    </source>
</evidence>
<name>A0AC60PKM6_IXOPE</name>
<keyword evidence="2" id="KW-1185">Reference proteome</keyword>
<comment type="caution">
    <text evidence="1">The sequence shown here is derived from an EMBL/GenBank/DDBJ whole genome shotgun (WGS) entry which is preliminary data.</text>
</comment>
<dbReference type="Proteomes" id="UP000805193">
    <property type="component" value="Unassembled WGS sequence"/>
</dbReference>
<reference evidence="1 2" key="1">
    <citation type="journal article" date="2020" name="Cell">
        <title>Large-Scale Comparative Analyses of Tick Genomes Elucidate Their Genetic Diversity and Vector Capacities.</title>
        <authorList>
            <consortium name="Tick Genome and Microbiome Consortium (TIGMIC)"/>
            <person name="Jia N."/>
            <person name="Wang J."/>
            <person name="Shi W."/>
            <person name="Du L."/>
            <person name="Sun Y."/>
            <person name="Zhan W."/>
            <person name="Jiang J.F."/>
            <person name="Wang Q."/>
            <person name="Zhang B."/>
            <person name="Ji P."/>
            <person name="Bell-Sakyi L."/>
            <person name="Cui X.M."/>
            <person name="Yuan T.T."/>
            <person name="Jiang B.G."/>
            <person name="Yang W.F."/>
            <person name="Lam T.T."/>
            <person name="Chang Q.C."/>
            <person name="Ding S.J."/>
            <person name="Wang X.J."/>
            <person name="Zhu J.G."/>
            <person name="Ruan X.D."/>
            <person name="Zhao L."/>
            <person name="Wei J.T."/>
            <person name="Ye R.Z."/>
            <person name="Que T.C."/>
            <person name="Du C.H."/>
            <person name="Zhou Y.H."/>
            <person name="Cheng J.X."/>
            <person name="Dai P.F."/>
            <person name="Guo W.B."/>
            <person name="Han X.H."/>
            <person name="Huang E.J."/>
            <person name="Li L.F."/>
            <person name="Wei W."/>
            <person name="Gao Y.C."/>
            <person name="Liu J.Z."/>
            <person name="Shao H.Z."/>
            <person name="Wang X."/>
            <person name="Wang C.C."/>
            <person name="Yang T.C."/>
            <person name="Huo Q.B."/>
            <person name="Li W."/>
            <person name="Chen H.Y."/>
            <person name="Chen S.E."/>
            <person name="Zhou L.G."/>
            <person name="Ni X.B."/>
            <person name="Tian J.H."/>
            <person name="Sheng Y."/>
            <person name="Liu T."/>
            <person name="Pan Y.S."/>
            <person name="Xia L.Y."/>
            <person name="Li J."/>
            <person name="Zhao F."/>
            <person name="Cao W.C."/>
        </authorList>
    </citation>
    <scope>NUCLEOTIDE SEQUENCE [LARGE SCALE GENOMIC DNA]</scope>
    <source>
        <strain evidence="1">Iper-2018</strain>
    </source>
</reference>
<proteinExistence type="predicted"/>
<sequence length="129" mass="13831">MDDNGESKRCLVEGEDVLNSDHVIECSLAPEPTADSVRIVAARRNNSGAKSSGSPMKLGFKTRQGHVWTGARARYRWALALLSLLVFGASSQIPGVLTSMGAASTAAKRRAYGCDSAQIPGTSRWLRRP</sequence>